<gene>
    <name evidence="17" type="ORF">HMPREF1218_2069</name>
</gene>
<evidence type="ECO:0000259" key="15">
    <source>
        <dbReference type="PROSITE" id="PS51198"/>
    </source>
</evidence>
<evidence type="ECO:0000313" key="18">
    <source>
        <dbReference type="Proteomes" id="UP000016600"/>
    </source>
</evidence>
<evidence type="ECO:0000256" key="12">
    <source>
        <dbReference type="ARBA" id="ARBA00034808"/>
    </source>
</evidence>
<evidence type="ECO:0000256" key="6">
    <source>
        <dbReference type="ARBA" id="ARBA00022839"/>
    </source>
</evidence>
<dbReference type="GO" id="GO:0003677">
    <property type="term" value="F:DNA binding"/>
    <property type="evidence" value="ECO:0007669"/>
    <property type="project" value="UniProtKB-KW"/>
</dbReference>
<dbReference type="GO" id="GO:0043138">
    <property type="term" value="F:3'-5' DNA helicase activity"/>
    <property type="evidence" value="ECO:0007669"/>
    <property type="project" value="UniProtKB-EC"/>
</dbReference>
<name>U2MHW1_9BACT</name>
<dbReference type="PROSITE" id="PS51217">
    <property type="entry name" value="UVRD_HELICASE_CTER"/>
    <property type="match status" value="1"/>
</dbReference>
<evidence type="ECO:0000256" key="8">
    <source>
        <dbReference type="ARBA" id="ARBA00023125"/>
    </source>
</evidence>
<keyword evidence="5 14" id="KW-0347">Helicase</keyword>
<dbReference type="PANTHER" id="PTHR11070">
    <property type="entry name" value="UVRD / RECB / PCRA DNA HELICASE FAMILY MEMBER"/>
    <property type="match status" value="1"/>
</dbReference>
<feature type="binding site" evidence="14">
    <location>
        <begin position="13"/>
        <end position="20"/>
    </location>
    <ligand>
        <name>ATP</name>
        <dbReference type="ChEBI" id="CHEBI:30616"/>
    </ligand>
</feature>
<dbReference type="Gene3D" id="3.90.320.10">
    <property type="match status" value="1"/>
</dbReference>
<proteinExistence type="predicted"/>
<keyword evidence="1" id="KW-0540">Nuclease</keyword>
<evidence type="ECO:0000256" key="11">
    <source>
        <dbReference type="ARBA" id="ARBA00034617"/>
    </source>
</evidence>
<feature type="domain" description="UvrD-like helicase C-terminal" evidence="16">
    <location>
        <begin position="496"/>
        <end position="744"/>
    </location>
</feature>
<evidence type="ECO:0000256" key="9">
    <source>
        <dbReference type="ARBA" id="ARBA00023204"/>
    </source>
</evidence>
<dbReference type="InterPro" id="IPR027417">
    <property type="entry name" value="P-loop_NTPase"/>
</dbReference>
<keyword evidence="2 14" id="KW-0547">Nucleotide-binding</keyword>
<dbReference type="PANTHER" id="PTHR11070:SF67">
    <property type="entry name" value="DNA 3'-5' HELICASE"/>
    <property type="match status" value="1"/>
</dbReference>
<dbReference type="InterPro" id="IPR011604">
    <property type="entry name" value="PDDEXK-like_dom_sf"/>
</dbReference>
<comment type="catalytic activity">
    <reaction evidence="13">
        <text>ATP + H2O = ADP + phosphate + H(+)</text>
        <dbReference type="Rhea" id="RHEA:13065"/>
        <dbReference type="ChEBI" id="CHEBI:15377"/>
        <dbReference type="ChEBI" id="CHEBI:15378"/>
        <dbReference type="ChEBI" id="CHEBI:30616"/>
        <dbReference type="ChEBI" id="CHEBI:43474"/>
        <dbReference type="ChEBI" id="CHEBI:456216"/>
        <dbReference type="EC" id="5.6.2.4"/>
    </reaction>
</comment>
<evidence type="ECO:0000256" key="1">
    <source>
        <dbReference type="ARBA" id="ARBA00022722"/>
    </source>
</evidence>
<dbReference type="Pfam" id="PF13361">
    <property type="entry name" value="UvrD_C"/>
    <property type="match status" value="1"/>
</dbReference>
<feature type="domain" description="UvrD-like helicase ATP-binding" evidence="15">
    <location>
        <begin position="1"/>
        <end position="473"/>
    </location>
</feature>
<keyword evidence="18" id="KW-1185">Reference proteome</keyword>
<keyword evidence="8" id="KW-0238">DNA-binding</keyword>
<dbReference type="RefSeq" id="WP_021583953.1">
    <property type="nucleotide sequence ID" value="NZ_AWET01000030.1"/>
</dbReference>
<evidence type="ECO:0000256" key="7">
    <source>
        <dbReference type="ARBA" id="ARBA00022840"/>
    </source>
</evidence>
<dbReference type="SUPFAM" id="SSF52540">
    <property type="entry name" value="P-loop containing nucleoside triphosphate hydrolases"/>
    <property type="match status" value="1"/>
</dbReference>
<dbReference type="Pfam" id="PF00580">
    <property type="entry name" value="UvrD-helicase"/>
    <property type="match status" value="1"/>
</dbReference>
<comment type="caution">
    <text evidence="17">The sequence shown here is derived from an EMBL/GenBank/DDBJ whole genome shotgun (WGS) entry which is preliminary data.</text>
</comment>
<reference evidence="17 18" key="1">
    <citation type="submission" date="2013-08" db="EMBL/GenBank/DDBJ databases">
        <authorList>
            <person name="Durkin A.S."/>
            <person name="Haft D.R."/>
            <person name="McCorrison J."/>
            <person name="Torralba M."/>
            <person name="Gillis M."/>
            <person name="Haft D.H."/>
            <person name="Methe B."/>
            <person name="Sutton G."/>
            <person name="Nelson K.E."/>
        </authorList>
    </citation>
    <scope>NUCLEOTIDE SEQUENCE [LARGE SCALE GENOMIC DNA]</scope>
    <source>
        <strain evidence="17 18">F0068</strain>
    </source>
</reference>
<dbReference type="Proteomes" id="UP000016600">
    <property type="component" value="Unassembled WGS sequence"/>
</dbReference>
<organism evidence="17 18">
    <name type="scientific">Hoylesella pleuritidis F0068</name>
    <dbReference type="NCBI Taxonomy" id="1081904"/>
    <lineage>
        <taxon>Bacteria</taxon>
        <taxon>Pseudomonadati</taxon>
        <taxon>Bacteroidota</taxon>
        <taxon>Bacteroidia</taxon>
        <taxon>Bacteroidales</taxon>
        <taxon>Prevotellaceae</taxon>
        <taxon>Hoylesella</taxon>
    </lineage>
</organism>
<dbReference type="InterPro" id="IPR000212">
    <property type="entry name" value="DNA_helicase_UvrD/REP"/>
</dbReference>
<comment type="catalytic activity">
    <reaction evidence="11">
        <text>Couples ATP hydrolysis with the unwinding of duplex DNA by translocating in the 3'-5' direction.</text>
        <dbReference type="EC" id="5.6.2.4"/>
    </reaction>
</comment>
<keyword evidence="4 14" id="KW-0378">Hydrolase</keyword>
<keyword evidence="10" id="KW-0413">Isomerase</keyword>
<evidence type="ECO:0000256" key="14">
    <source>
        <dbReference type="PROSITE-ProRule" id="PRU00560"/>
    </source>
</evidence>
<dbReference type="GO" id="GO:0005524">
    <property type="term" value="F:ATP binding"/>
    <property type="evidence" value="ECO:0007669"/>
    <property type="project" value="UniProtKB-UniRule"/>
</dbReference>
<dbReference type="AlphaFoldDB" id="U2MHW1"/>
<evidence type="ECO:0000259" key="16">
    <source>
        <dbReference type="PROSITE" id="PS51217"/>
    </source>
</evidence>
<evidence type="ECO:0000256" key="13">
    <source>
        <dbReference type="ARBA" id="ARBA00048988"/>
    </source>
</evidence>
<dbReference type="InterPro" id="IPR014016">
    <property type="entry name" value="UvrD-like_ATP-bd"/>
</dbReference>
<keyword evidence="6" id="KW-0269">Exonuclease</keyword>
<sequence>MLSLQQQLTVYKASAGSGKTFTLATEYIKLLIANPQSYRSILAVTFTNKATEEMKMRILSQLYGIWKQLPDSQSYMEKITNELKITDSIAAKRAGTALSYLIHNYSYFRVETIDTFFQSVLRNLARELDLTANLRLELNDDQVEQQAVDELIESLEPNSEILRWIMSYIRDNIEDDKSWNVIGKIKDFGRNIFKDVYKSNSKSLNTALNRKDFFTEYTAKLHKIKNESMEHLQQYVASFFDVLDENGLSIDNFSYGTSGVCGYFQKLKDSILDDDKLLTKRVLDAMEGAETWVKKQERRPDNPIFALVQSTLWPMLQDIERIRPQQVKLYKSAVLTLQHLNQLRLLSCIDTKVREINKDANRFLLNDTQSLLNALIVNNDSPFIFEKIGAQLEHIMIDEFQDTGTVQWCNFKVLLLECMSRQGTGNMLVGDVKQSIYRWRSGDWRLLNNIENEFGDRKNTVSIRHLDTNYRSNRHIIEFNNTFFKAAASIEYAQQNENYPTGAEELKRAYADVEQQIPTNRPAEGLVHIELLPQEDYQSKMMERLKDTVQELIDSGIPPEKMAILVRFNKTIRQIADYFAQEMSEIKLISDEAFRLDTSLAVNIIIDALHVLTHPEDQIATGNLIKAYQKHIINSKLEDSELLIHKRTAIHYLPTVYLSERERLLAMPLFDLIEKLYNIFQLNRLNEQSAYVCAFYDQVNDYLANNTGDIDDFVTEWNENIHRKTIQSNEINGIRLITIHKSKGLEFDNVLMPFCDWKLEKYGSTIWCSPNEAPFNELPIVPIDFSSKQMKGTIYEQDYHHEHLQNSVDNLNLLYVAFTRASKNLFVFGKRNAKNSRSYIIEQCLDNLNSSLNSTINTDFSDEMGENLTFDYGHLSIDDTRRKAKQTANVFNPPITVRPLNIENYESCVQFKQSNQSRDFTKQDESNEKASSYIQIGSVLHNLFSTIHTAADIEPALNQLESNGILYNEDITQDRLIDMLRKRLDDKRVADWFSDKWQLFNECTMLSIDPDTNEVREHRPDRVMTDGKKMIVVDFKFGKPRPEYQNQVRGYMNLLRTMGYPNVKGYLWFVYSNVIEEVK</sequence>
<evidence type="ECO:0000256" key="3">
    <source>
        <dbReference type="ARBA" id="ARBA00022763"/>
    </source>
</evidence>
<dbReference type="Gene3D" id="3.40.50.300">
    <property type="entry name" value="P-loop containing nucleotide triphosphate hydrolases"/>
    <property type="match status" value="3"/>
</dbReference>
<dbReference type="EC" id="5.6.2.4" evidence="12"/>
<keyword evidence="9" id="KW-0234">DNA repair</keyword>
<dbReference type="Gene3D" id="1.10.3170.10">
    <property type="entry name" value="Recbcd, chain B, domain 2"/>
    <property type="match status" value="1"/>
</dbReference>
<evidence type="ECO:0000256" key="5">
    <source>
        <dbReference type="ARBA" id="ARBA00022806"/>
    </source>
</evidence>
<dbReference type="InterPro" id="IPR014017">
    <property type="entry name" value="DNA_helicase_UvrD-like_C"/>
</dbReference>
<dbReference type="GO" id="GO:0016887">
    <property type="term" value="F:ATP hydrolysis activity"/>
    <property type="evidence" value="ECO:0007669"/>
    <property type="project" value="RHEA"/>
</dbReference>
<keyword evidence="7 14" id="KW-0067">ATP-binding</keyword>
<accession>U2MHW1</accession>
<dbReference type="PATRIC" id="fig|1081904.3.peg.1307"/>
<dbReference type="EMBL" id="AWET01000030">
    <property type="protein sequence ID" value="ERK01250.1"/>
    <property type="molecule type" value="Genomic_DNA"/>
</dbReference>
<dbReference type="GO" id="GO:0000725">
    <property type="term" value="P:recombinational repair"/>
    <property type="evidence" value="ECO:0007669"/>
    <property type="project" value="TreeGrafter"/>
</dbReference>
<evidence type="ECO:0000256" key="2">
    <source>
        <dbReference type="ARBA" id="ARBA00022741"/>
    </source>
</evidence>
<evidence type="ECO:0000256" key="10">
    <source>
        <dbReference type="ARBA" id="ARBA00023235"/>
    </source>
</evidence>
<protein>
    <recommendedName>
        <fullName evidence="12">DNA 3'-5' helicase</fullName>
        <ecNumber evidence="12">5.6.2.4</ecNumber>
    </recommendedName>
</protein>
<dbReference type="PROSITE" id="PS51198">
    <property type="entry name" value="UVRD_HELICASE_ATP_BIND"/>
    <property type="match status" value="1"/>
</dbReference>
<keyword evidence="3" id="KW-0227">DNA damage</keyword>
<evidence type="ECO:0000313" key="17">
    <source>
        <dbReference type="EMBL" id="ERK01250.1"/>
    </source>
</evidence>
<dbReference type="GO" id="GO:0004527">
    <property type="term" value="F:exonuclease activity"/>
    <property type="evidence" value="ECO:0007669"/>
    <property type="project" value="UniProtKB-KW"/>
</dbReference>
<dbReference type="GO" id="GO:0005829">
    <property type="term" value="C:cytosol"/>
    <property type="evidence" value="ECO:0007669"/>
    <property type="project" value="TreeGrafter"/>
</dbReference>
<evidence type="ECO:0000256" key="4">
    <source>
        <dbReference type="ARBA" id="ARBA00022801"/>
    </source>
</evidence>